<evidence type="ECO:0000313" key="3">
    <source>
        <dbReference type="Proteomes" id="UP001642540"/>
    </source>
</evidence>
<dbReference type="EMBL" id="CAXLJM020000049">
    <property type="protein sequence ID" value="CAL8112689.1"/>
    <property type="molecule type" value="Genomic_DNA"/>
</dbReference>
<reference evidence="2 3" key="1">
    <citation type="submission" date="2024-08" db="EMBL/GenBank/DDBJ databases">
        <authorList>
            <person name="Cucini C."/>
            <person name="Frati F."/>
        </authorList>
    </citation>
    <scope>NUCLEOTIDE SEQUENCE [LARGE SCALE GENOMIC DNA]</scope>
</reference>
<organism evidence="2 3">
    <name type="scientific">Orchesella dallaii</name>
    <dbReference type="NCBI Taxonomy" id="48710"/>
    <lineage>
        <taxon>Eukaryota</taxon>
        <taxon>Metazoa</taxon>
        <taxon>Ecdysozoa</taxon>
        <taxon>Arthropoda</taxon>
        <taxon>Hexapoda</taxon>
        <taxon>Collembola</taxon>
        <taxon>Entomobryomorpha</taxon>
        <taxon>Entomobryoidea</taxon>
        <taxon>Orchesellidae</taxon>
        <taxon>Orchesellinae</taxon>
        <taxon>Orchesella</taxon>
    </lineage>
</organism>
<proteinExistence type="predicted"/>
<keyword evidence="3" id="KW-1185">Reference proteome</keyword>
<feature type="region of interest" description="Disordered" evidence="1">
    <location>
        <begin position="81"/>
        <end position="151"/>
    </location>
</feature>
<protein>
    <submittedName>
        <fullName evidence="2">Uncharacterized protein</fullName>
    </submittedName>
</protein>
<accession>A0ABP1QVS9</accession>
<gene>
    <name evidence="2" type="ORF">ODALV1_LOCUS15737</name>
</gene>
<evidence type="ECO:0000256" key="1">
    <source>
        <dbReference type="SAM" id="MobiDB-lite"/>
    </source>
</evidence>
<feature type="compositionally biased region" description="Basic and acidic residues" evidence="1">
    <location>
        <begin position="136"/>
        <end position="151"/>
    </location>
</feature>
<dbReference type="Proteomes" id="UP001642540">
    <property type="component" value="Unassembled WGS sequence"/>
</dbReference>
<evidence type="ECO:0000313" key="2">
    <source>
        <dbReference type="EMBL" id="CAL8112689.1"/>
    </source>
</evidence>
<feature type="compositionally biased region" description="Acidic residues" evidence="1">
    <location>
        <begin position="102"/>
        <end position="128"/>
    </location>
</feature>
<sequence length="151" mass="17018">MEVIRDLLVQTGQVDMSPEILEISIMGMVMIKGDLKKLTKYIETQFDVEEMKSRTLAKIIDFHLSHENEDPDQVQVISNVREIGYGEGKDDGDDEGKHAGFIDDEDDKDDDDDKGDDDDKDDDDDIGDEPTYIANGDEKTESEGEKENLDS</sequence>
<comment type="caution">
    <text evidence="2">The sequence shown here is derived from an EMBL/GenBank/DDBJ whole genome shotgun (WGS) entry which is preliminary data.</text>
</comment>
<name>A0ABP1QVS9_9HEXA</name>